<reference evidence="1 2" key="1">
    <citation type="journal article" date="2018" name="Front. Plant Sci.">
        <title>Red Clover (Trifolium pratense) and Zigzag Clover (T. medium) - A Picture of Genomic Similarities and Differences.</title>
        <authorList>
            <person name="Dluhosova J."/>
            <person name="Istvanek J."/>
            <person name="Nedelnik J."/>
            <person name="Repkova J."/>
        </authorList>
    </citation>
    <scope>NUCLEOTIDE SEQUENCE [LARGE SCALE GENOMIC DNA]</scope>
    <source>
        <strain evidence="2">cv. 10/8</strain>
        <tissue evidence="1">Leaf</tissue>
    </source>
</reference>
<accession>A0A392RVE5</accession>
<protein>
    <submittedName>
        <fullName evidence="1">Uncharacterized protein</fullName>
    </submittedName>
</protein>
<organism evidence="1 2">
    <name type="scientific">Trifolium medium</name>
    <dbReference type="NCBI Taxonomy" id="97028"/>
    <lineage>
        <taxon>Eukaryota</taxon>
        <taxon>Viridiplantae</taxon>
        <taxon>Streptophyta</taxon>
        <taxon>Embryophyta</taxon>
        <taxon>Tracheophyta</taxon>
        <taxon>Spermatophyta</taxon>
        <taxon>Magnoliopsida</taxon>
        <taxon>eudicotyledons</taxon>
        <taxon>Gunneridae</taxon>
        <taxon>Pentapetalae</taxon>
        <taxon>rosids</taxon>
        <taxon>fabids</taxon>
        <taxon>Fabales</taxon>
        <taxon>Fabaceae</taxon>
        <taxon>Papilionoideae</taxon>
        <taxon>50 kb inversion clade</taxon>
        <taxon>NPAAA clade</taxon>
        <taxon>Hologalegina</taxon>
        <taxon>IRL clade</taxon>
        <taxon>Trifolieae</taxon>
        <taxon>Trifolium</taxon>
    </lineage>
</organism>
<keyword evidence="2" id="KW-1185">Reference proteome</keyword>
<dbReference type="EMBL" id="LXQA010281789">
    <property type="protein sequence ID" value="MCI40611.1"/>
    <property type="molecule type" value="Genomic_DNA"/>
</dbReference>
<sequence length="75" mass="8632">GVIGAIDLVVRRTAKTFFDNCWTTRFVIVLIGFVKSQIRRRPRRFRQISDSSSFGSSTEATKVIDVAIWNIRQRS</sequence>
<name>A0A392RVE5_9FABA</name>
<comment type="caution">
    <text evidence="1">The sequence shown here is derived from an EMBL/GenBank/DDBJ whole genome shotgun (WGS) entry which is preliminary data.</text>
</comment>
<proteinExistence type="predicted"/>
<evidence type="ECO:0000313" key="1">
    <source>
        <dbReference type="EMBL" id="MCI40611.1"/>
    </source>
</evidence>
<dbReference type="Proteomes" id="UP000265520">
    <property type="component" value="Unassembled WGS sequence"/>
</dbReference>
<evidence type="ECO:0000313" key="2">
    <source>
        <dbReference type="Proteomes" id="UP000265520"/>
    </source>
</evidence>
<dbReference type="AlphaFoldDB" id="A0A392RVE5"/>
<feature type="non-terminal residue" evidence="1">
    <location>
        <position position="1"/>
    </location>
</feature>